<evidence type="ECO:0000256" key="1">
    <source>
        <dbReference type="SAM" id="MobiDB-lite"/>
    </source>
</evidence>
<dbReference type="GeneID" id="81457636"/>
<evidence type="ECO:0000313" key="2">
    <source>
        <dbReference type="EMBL" id="KAJ5382812.1"/>
    </source>
</evidence>
<dbReference type="EMBL" id="JAPZBT010000001">
    <property type="protein sequence ID" value="KAJ5382812.1"/>
    <property type="molecule type" value="Genomic_DNA"/>
</dbReference>
<reference evidence="2" key="1">
    <citation type="submission" date="2022-12" db="EMBL/GenBank/DDBJ databases">
        <authorList>
            <person name="Petersen C."/>
        </authorList>
    </citation>
    <scope>NUCLEOTIDE SEQUENCE</scope>
    <source>
        <strain evidence="2">IBT 3081</strain>
    </source>
</reference>
<dbReference type="Proteomes" id="UP001147752">
    <property type="component" value="Unassembled WGS sequence"/>
</dbReference>
<feature type="region of interest" description="Disordered" evidence="1">
    <location>
        <begin position="98"/>
        <end position="121"/>
    </location>
</feature>
<organism evidence="2 3">
    <name type="scientific">Penicillium concentricum</name>
    <dbReference type="NCBI Taxonomy" id="293559"/>
    <lineage>
        <taxon>Eukaryota</taxon>
        <taxon>Fungi</taxon>
        <taxon>Dikarya</taxon>
        <taxon>Ascomycota</taxon>
        <taxon>Pezizomycotina</taxon>
        <taxon>Eurotiomycetes</taxon>
        <taxon>Eurotiomycetidae</taxon>
        <taxon>Eurotiales</taxon>
        <taxon>Aspergillaceae</taxon>
        <taxon>Penicillium</taxon>
    </lineage>
</organism>
<name>A0A9W9VI61_9EURO</name>
<proteinExistence type="predicted"/>
<keyword evidence="3" id="KW-1185">Reference proteome</keyword>
<evidence type="ECO:0000313" key="3">
    <source>
        <dbReference type="Proteomes" id="UP001147752"/>
    </source>
</evidence>
<dbReference type="RefSeq" id="XP_056582588.1">
    <property type="nucleotide sequence ID" value="XM_056718453.1"/>
</dbReference>
<feature type="region of interest" description="Disordered" evidence="1">
    <location>
        <begin position="22"/>
        <end position="42"/>
    </location>
</feature>
<gene>
    <name evidence="2" type="ORF">N7517_000723</name>
</gene>
<comment type="caution">
    <text evidence="2">The sequence shown here is derived from an EMBL/GenBank/DDBJ whole genome shotgun (WGS) entry which is preliminary data.</text>
</comment>
<feature type="compositionally biased region" description="Polar residues" evidence="1">
    <location>
        <begin position="31"/>
        <end position="42"/>
    </location>
</feature>
<dbReference type="OrthoDB" id="10537992at2759"/>
<accession>A0A9W9VI61</accession>
<dbReference type="AlphaFoldDB" id="A0A9W9VI61"/>
<reference evidence="2" key="2">
    <citation type="journal article" date="2023" name="IMA Fungus">
        <title>Comparative genomic study of the Penicillium genus elucidates a diverse pangenome and 15 lateral gene transfer events.</title>
        <authorList>
            <person name="Petersen C."/>
            <person name="Sorensen T."/>
            <person name="Nielsen M.R."/>
            <person name="Sondergaard T.E."/>
            <person name="Sorensen J.L."/>
            <person name="Fitzpatrick D.A."/>
            <person name="Frisvad J.C."/>
            <person name="Nielsen K.L."/>
        </authorList>
    </citation>
    <scope>NUCLEOTIDE SEQUENCE</scope>
    <source>
        <strain evidence="2">IBT 3081</strain>
    </source>
</reference>
<protein>
    <submittedName>
        <fullName evidence="2">Uncharacterized protein</fullName>
    </submittedName>
</protein>
<sequence length="138" mass="15906">MAANPADHPTARDALDYAWLIPMLQDDSQPDPDQTNSATQDTIEATLKSQTLSATQDLLSGEIDFIPDAPRKHRFRTERAQQMRTSLGIDGDTYKQLIRRSSNPNLRPLIRNPRAKESDFEMPEHKYQEWLRPVFRKT</sequence>